<evidence type="ECO:0000313" key="1">
    <source>
        <dbReference type="EMBL" id="EQB53722.1"/>
    </source>
</evidence>
<dbReference type="EMBL" id="AMYD01001320">
    <property type="protein sequence ID" value="EQB53722.1"/>
    <property type="molecule type" value="Genomic_DNA"/>
</dbReference>
<accession>T0KE43</accession>
<gene>
    <name evidence="1" type="ORF">CGLO_06531</name>
</gene>
<dbReference type="HOGENOM" id="CLU_3429938_0_0_1"/>
<evidence type="ECO:0000313" key="2">
    <source>
        <dbReference type="Proteomes" id="UP000015530"/>
    </source>
</evidence>
<comment type="caution">
    <text evidence="1">The sequence shown here is derived from an EMBL/GenBank/DDBJ whole genome shotgun (WGS) entry which is preliminary data.</text>
</comment>
<reference evidence="2" key="1">
    <citation type="journal article" date="2013" name="Mol. Plant Microbe Interact.">
        <title>Global aspects of pacC regulation of pathogenicity genes in Colletotrichum gloeosporioides as revealed by transcriptome analysis.</title>
        <authorList>
            <person name="Alkan N."/>
            <person name="Meng X."/>
            <person name="Friedlander G."/>
            <person name="Reuveni E."/>
            <person name="Sukno S."/>
            <person name="Sherman A."/>
            <person name="Thon M."/>
            <person name="Fluhr R."/>
            <person name="Prusky D."/>
        </authorList>
    </citation>
    <scope>NUCLEOTIDE SEQUENCE [LARGE SCALE GENOMIC DNA]</scope>
    <source>
        <strain evidence="2">Cg-14</strain>
    </source>
</reference>
<dbReference type="Proteomes" id="UP000015530">
    <property type="component" value="Unassembled WGS sequence"/>
</dbReference>
<dbReference type="AlphaFoldDB" id="T0KE43"/>
<name>T0KE43_COLGC</name>
<proteinExistence type="predicted"/>
<organism evidence="1 2">
    <name type="scientific">Colletotrichum gloeosporioides (strain Cg-14)</name>
    <name type="common">Anthracnose fungus</name>
    <name type="synonym">Glomerella cingulata</name>
    <dbReference type="NCBI Taxonomy" id="1237896"/>
    <lineage>
        <taxon>Eukaryota</taxon>
        <taxon>Fungi</taxon>
        <taxon>Dikarya</taxon>
        <taxon>Ascomycota</taxon>
        <taxon>Pezizomycotina</taxon>
        <taxon>Sordariomycetes</taxon>
        <taxon>Hypocreomycetidae</taxon>
        <taxon>Glomerellales</taxon>
        <taxon>Glomerellaceae</taxon>
        <taxon>Colletotrichum</taxon>
        <taxon>Colletotrichum gloeosporioides species complex</taxon>
    </lineage>
</organism>
<protein>
    <submittedName>
        <fullName evidence="1">Uncharacterized protein</fullName>
    </submittedName>
</protein>
<sequence>MGPLKQPAKKKNLAFHLKP</sequence>